<feature type="chain" id="PRO_5004889062" description="ML-like domain-containing protein" evidence="9">
    <location>
        <begin position="27"/>
        <end position="814"/>
    </location>
</feature>
<dbReference type="SMART" id="SM01320">
    <property type="entry name" value="TRP_N"/>
    <property type="match status" value="1"/>
</dbReference>
<reference evidence="11 12" key="1">
    <citation type="journal article" date="2013" name="PLoS Genet.">
        <title>Comparative genome structure, secondary metabolite, and effector coding capacity across Cochliobolus pathogens.</title>
        <authorList>
            <person name="Condon B.J."/>
            <person name="Leng Y."/>
            <person name="Wu D."/>
            <person name="Bushley K.E."/>
            <person name="Ohm R.A."/>
            <person name="Otillar R."/>
            <person name="Martin J."/>
            <person name="Schackwitz W."/>
            <person name="Grimwood J."/>
            <person name="MohdZainudin N."/>
            <person name="Xue C."/>
            <person name="Wang R."/>
            <person name="Manning V.A."/>
            <person name="Dhillon B."/>
            <person name="Tu Z.J."/>
            <person name="Steffenson B.J."/>
            <person name="Salamov A."/>
            <person name="Sun H."/>
            <person name="Lowry S."/>
            <person name="LaButti K."/>
            <person name="Han J."/>
            <person name="Copeland A."/>
            <person name="Lindquist E."/>
            <person name="Barry K."/>
            <person name="Schmutz J."/>
            <person name="Baker S.E."/>
            <person name="Ciuffetti L.M."/>
            <person name="Grigoriev I.V."/>
            <person name="Zhong S."/>
            <person name="Turgeon B.G."/>
        </authorList>
    </citation>
    <scope>NUCLEOTIDE SEQUENCE [LARGE SCALE GENOMIC DNA]</scope>
    <source>
        <strain evidence="11 12">26-R-13</strain>
    </source>
</reference>
<dbReference type="InterPro" id="IPR040241">
    <property type="entry name" value="TRP_Flc/Pkd2-like"/>
</dbReference>
<dbReference type="HOGENOM" id="CLU_009253_0_0_1"/>
<feature type="region of interest" description="Disordered" evidence="7">
    <location>
        <begin position="730"/>
        <end position="750"/>
    </location>
</feature>
<organism evidence="11 12">
    <name type="scientific">Cochliobolus carbonum (strain 26-R-13)</name>
    <name type="common">Maize leaf spot fungus</name>
    <name type="synonym">Bipolaris zeicola</name>
    <dbReference type="NCBI Taxonomy" id="930089"/>
    <lineage>
        <taxon>Eukaryota</taxon>
        <taxon>Fungi</taxon>
        <taxon>Dikarya</taxon>
        <taxon>Ascomycota</taxon>
        <taxon>Pezizomycotina</taxon>
        <taxon>Dothideomycetes</taxon>
        <taxon>Pleosporomycetidae</taxon>
        <taxon>Pleosporales</taxon>
        <taxon>Pleosporineae</taxon>
        <taxon>Pleosporaceae</taxon>
        <taxon>Bipolaris</taxon>
    </lineage>
</organism>
<dbReference type="InterPro" id="IPR032800">
    <property type="entry name" value="TRP_N"/>
</dbReference>
<evidence type="ECO:0000256" key="6">
    <source>
        <dbReference type="ARBA" id="ARBA00023136"/>
    </source>
</evidence>
<feature type="transmembrane region" description="Helical" evidence="8">
    <location>
        <begin position="436"/>
        <end position="461"/>
    </location>
</feature>
<dbReference type="GO" id="GO:0009272">
    <property type="term" value="P:fungal-type cell wall biogenesis"/>
    <property type="evidence" value="ECO:0007669"/>
    <property type="project" value="TreeGrafter"/>
</dbReference>
<evidence type="ECO:0000256" key="3">
    <source>
        <dbReference type="ARBA" id="ARBA00022692"/>
    </source>
</evidence>
<dbReference type="RefSeq" id="XP_007706663.1">
    <property type="nucleotide sequence ID" value="XM_007708473.1"/>
</dbReference>
<dbReference type="PANTHER" id="PTHR31145">
    <property type="entry name" value="INTEGRAL MEMBRANE PROTEIN (AFU_ORTHOLOGUE AFUA_7G01610)"/>
    <property type="match status" value="1"/>
</dbReference>
<feature type="transmembrane region" description="Helical" evidence="8">
    <location>
        <begin position="505"/>
        <end position="524"/>
    </location>
</feature>
<feature type="transmembrane region" description="Helical" evidence="8">
    <location>
        <begin position="360"/>
        <end position="381"/>
    </location>
</feature>
<comment type="similarity">
    <text evidence="2">Belongs to the transient receptor potential (TRP) ion channel family.</text>
</comment>
<dbReference type="AlphaFoldDB" id="W6YNE1"/>
<keyword evidence="6 8" id="KW-0472">Membrane</keyword>
<keyword evidence="3 8" id="KW-0812">Transmembrane</keyword>
<sequence length="814" mass="90795">MRIQQNTTFLLPIYLLLPLFSDFTIAKPIEYVRATINGIRSLVRDDRQPSLYTTDYTDCLSNSAINITRFDAAYYKDSMTIMFHLRGETTLQDHVMLNIAVFAYGEPRFSLTFNPCDANIWSACPVRPGTPIEAAGIIPISPADVAGIPEVALGIPDFEGQVVIRVFANKTESEVGLFAAGITNGWMFRRQYCVGTVVAVFTLVAIAASFATAACGDDVFGMRSHYAHSMSVSVVFSVWQYVFYSGALEMDWPSVLSMIDGFVGVKEGDGVRNHVAGAAQSDPYIGGVDIHRIYGRDTLPTELGFQNTVNKRYLTDINGGFKYSGKQVKPELPLPGDYSGFAGTLATQRIPVRNAFLTELLWLLFLSACAIISILSLKAIVETSVGLRIIRQNRLRYFRCHYLAYIVVTILRTIFISFFTISFLCIYQFSLPASPGTVAVTCIVFVTMVLGLGSVAAYACFSRLRLRGYVFERDQINEPKHQTTKLFYEFFRAGFLAGASRQPTVQVFGLLAIETIAFVTFILLRPFEGQCLNVVAIYLLGFSKVTTTTLSTAFDPRFSIARIPATVIGIVIIVIQGLLTIAVMILIFIGAVSSYMSMSRDRTEMKPKSWTATRKKYFEHMALAEQDVPRSRKRPDPEDIITGVARTPYFEVKQVKRVAKIEDEDTEFMEEISQIPYPSPPVLSSDRTLVSDSPRSLLQRSRTGSFQSQASYSSLLPRAARLQRANWSGHDLNDATGSRRHRAVRDTSLVPRPRHVEKLEGKPSPCGASIKRSDTPALLLYWYADGGEMEHVEHVALVRLKTISRTKFETKTRD</sequence>
<feature type="signal peptide" evidence="9">
    <location>
        <begin position="1"/>
        <end position="26"/>
    </location>
</feature>
<dbReference type="GO" id="GO:0055085">
    <property type="term" value="P:transmembrane transport"/>
    <property type="evidence" value="ECO:0007669"/>
    <property type="project" value="TreeGrafter"/>
</dbReference>
<evidence type="ECO:0000256" key="1">
    <source>
        <dbReference type="ARBA" id="ARBA00004141"/>
    </source>
</evidence>
<evidence type="ECO:0000259" key="10">
    <source>
        <dbReference type="SMART" id="SM01320"/>
    </source>
</evidence>
<feature type="transmembrane region" description="Helical" evidence="8">
    <location>
        <begin position="566"/>
        <end position="592"/>
    </location>
</feature>
<feature type="transmembrane region" description="Helical" evidence="8">
    <location>
        <begin position="194"/>
        <end position="214"/>
    </location>
</feature>
<dbReference type="Pfam" id="PF06011">
    <property type="entry name" value="TRP"/>
    <property type="match status" value="2"/>
</dbReference>
<dbReference type="PANTHER" id="PTHR31145:SF7">
    <property type="entry name" value="TRP-LIKE ION CHANNEL"/>
    <property type="match status" value="1"/>
</dbReference>
<evidence type="ECO:0000256" key="9">
    <source>
        <dbReference type="SAM" id="SignalP"/>
    </source>
</evidence>
<feature type="domain" description="ML-like" evidence="10">
    <location>
        <begin position="49"/>
        <end position="189"/>
    </location>
</feature>
<feature type="transmembrane region" description="Helical" evidence="8">
    <location>
        <begin position="531"/>
        <end position="554"/>
    </location>
</feature>
<keyword evidence="4 9" id="KW-0732">Signal</keyword>
<comment type="subcellular location">
    <subcellularLocation>
        <location evidence="1">Membrane</location>
        <topology evidence="1">Multi-pass membrane protein</topology>
    </subcellularLocation>
</comment>
<evidence type="ECO:0000256" key="2">
    <source>
        <dbReference type="ARBA" id="ARBA00010642"/>
    </source>
</evidence>
<proteinExistence type="inferred from homology"/>
<evidence type="ECO:0000256" key="5">
    <source>
        <dbReference type="ARBA" id="ARBA00022989"/>
    </source>
</evidence>
<evidence type="ECO:0000313" key="12">
    <source>
        <dbReference type="Proteomes" id="UP000053841"/>
    </source>
</evidence>
<evidence type="ECO:0000313" key="11">
    <source>
        <dbReference type="EMBL" id="EUC39058.1"/>
    </source>
</evidence>
<dbReference type="KEGG" id="bze:COCCADRAFT_460"/>
<evidence type="ECO:0000256" key="8">
    <source>
        <dbReference type="SAM" id="Phobius"/>
    </source>
</evidence>
<keyword evidence="5 8" id="KW-1133">Transmembrane helix</keyword>
<dbReference type="InterPro" id="IPR010308">
    <property type="entry name" value="TRP_C"/>
</dbReference>
<dbReference type="GeneID" id="19149844"/>
<protein>
    <recommendedName>
        <fullName evidence="10">ML-like domain-containing protein</fullName>
    </recommendedName>
</protein>
<dbReference type="eggNOG" id="ENOG502R5MY">
    <property type="taxonomic scope" value="Eukaryota"/>
</dbReference>
<dbReference type="EMBL" id="KI964539">
    <property type="protein sequence ID" value="EUC39058.1"/>
    <property type="molecule type" value="Genomic_DNA"/>
</dbReference>
<dbReference type="Pfam" id="PF14558">
    <property type="entry name" value="TRP_N"/>
    <property type="match status" value="1"/>
</dbReference>
<gene>
    <name evidence="11" type="ORF">COCCADRAFT_460</name>
</gene>
<dbReference type="STRING" id="930089.W6YNE1"/>
<name>W6YNE1_COCC2</name>
<accession>W6YNE1</accession>
<evidence type="ECO:0000256" key="4">
    <source>
        <dbReference type="ARBA" id="ARBA00022729"/>
    </source>
</evidence>
<evidence type="ECO:0000256" key="7">
    <source>
        <dbReference type="SAM" id="MobiDB-lite"/>
    </source>
</evidence>
<feature type="transmembrane region" description="Helical" evidence="8">
    <location>
        <begin position="402"/>
        <end position="430"/>
    </location>
</feature>
<dbReference type="GO" id="GO:0016020">
    <property type="term" value="C:membrane"/>
    <property type="evidence" value="ECO:0007669"/>
    <property type="project" value="UniProtKB-SubCell"/>
</dbReference>
<dbReference type="Proteomes" id="UP000053841">
    <property type="component" value="Unassembled WGS sequence"/>
</dbReference>
<keyword evidence="12" id="KW-1185">Reference proteome</keyword>
<dbReference type="OrthoDB" id="5377623at2759"/>